<dbReference type="Proteomes" id="UP000095008">
    <property type="component" value="Unassembled WGS sequence"/>
</dbReference>
<dbReference type="EMBL" id="LWRY01000035">
    <property type="protein sequence ID" value="OCX74602.1"/>
    <property type="molecule type" value="Genomic_DNA"/>
</dbReference>
<dbReference type="OrthoDB" id="9791874at2"/>
<evidence type="ECO:0000313" key="9">
    <source>
        <dbReference type="EMBL" id="OCX68750.1"/>
    </source>
</evidence>
<feature type="domain" description="Glycine transporter" evidence="8">
    <location>
        <begin position="100"/>
        <end position="171"/>
    </location>
</feature>
<organism evidence="9 11">
    <name type="scientific">Acidithiobacillus thiooxidans</name>
    <name type="common">Thiobacillus thiooxidans</name>
    <dbReference type="NCBI Taxonomy" id="930"/>
    <lineage>
        <taxon>Bacteria</taxon>
        <taxon>Pseudomonadati</taxon>
        <taxon>Pseudomonadota</taxon>
        <taxon>Acidithiobacillia</taxon>
        <taxon>Acidithiobacillales</taxon>
        <taxon>Acidithiobacillaceae</taxon>
        <taxon>Acidithiobacillus</taxon>
    </lineage>
</organism>
<evidence type="ECO:0000256" key="2">
    <source>
        <dbReference type="ARBA" id="ARBA00008193"/>
    </source>
</evidence>
<dbReference type="PANTHER" id="PTHR30506">
    <property type="entry name" value="INNER MEMBRANE PROTEIN"/>
    <property type="match status" value="1"/>
</dbReference>
<evidence type="ECO:0000256" key="4">
    <source>
        <dbReference type="ARBA" id="ARBA00022692"/>
    </source>
</evidence>
<proteinExistence type="inferred from homology"/>
<dbReference type="EMBL" id="LWSA01000282">
    <property type="protein sequence ID" value="OCX68750.1"/>
    <property type="molecule type" value="Genomic_DNA"/>
</dbReference>
<evidence type="ECO:0000256" key="3">
    <source>
        <dbReference type="ARBA" id="ARBA00022475"/>
    </source>
</evidence>
<protein>
    <recommendedName>
        <fullName evidence="8">Glycine transporter domain-containing protein</fullName>
    </recommendedName>
</protein>
<feature type="transmembrane region" description="Helical" evidence="7">
    <location>
        <begin position="157"/>
        <end position="177"/>
    </location>
</feature>
<gene>
    <name evidence="10" type="ORF">A6M23_05370</name>
    <name evidence="9" type="ORF">A6P07_17620</name>
</gene>
<reference evidence="9 11" key="1">
    <citation type="journal article" date="2016" name="Int. J. Mol. Sci.">
        <title>Comparative genomics of the extreme acidophile Acidithiobacillus thiooxidans reveals intraspecific divergence and niche adaptation.</title>
        <authorList>
            <person name="Zhang X."/>
            <person name="Feng X."/>
            <person name="Tao J."/>
            <person name="Ma L."/>
            <person name="Xiao Y."/>
            <person name="Liang Y."/>
            <person name="Liu X."/>
            <person name="Yin H."/>
        </authorList>
    </citation>
    <scope>NUCLEOTIDE SEQUENCE [LARGE SCALE GENOMIC DNA]</scope>
    <source>
        <strain evidence="9 11">A02</strain>
        <strain evidence="10">DXS-W</strain>
    </source>
</reference>
<feature type="transmembrane region" description="Helical" evidence="7">
    <location>
        <begin position="124"/>
        <end position="145"/>
    </location>
</feature>
<feature type="transmembrane region" description="Helical" evidence="7">
    <location>
        <begin position="6"/>
        <end position="26"/>
    </location>
</feature>
<accession>A0A1C2JJ85</accession>
<keyword evidence="12" id="KW-1185">Reference proteome</keyword>
<keyword evidence="5 7" id="KW-1133">Transmembrane helix</keyword>
<dbReference type="PANTHER" id="PTHR30506:SF3">
    <property type="entry name" value="UPF0126 INNER MEMBRANE PROTEIN YADS-RELATED"/>
    <property type="match status" value="1"/>
</dbReference>
<sequence>MQLTHSTTTFFLNLINLLGIFAFAISGAMRGVRSQMDIFGIVVLGVVTAVSGGILRDLLIGAIPPEAIANWHIMALAVLAGVGVFFFHHLFDHLRHPVLLFDAAGLGVFAATGAQKALTYGLSPVMAAVLGMISGIGGGMVRDILTAEIPVVLRAEIYASAALLGAAVTLLGDYAHLPAIESTLAGASLSFILRMMALYRHWSLPRPR</sequence>
<comment type="similarity">
    <text evidence="2">Belongs to the UPF0126 family.</text>
</comment>
<dbReference type="AlphaFoldDB" id="A0A1C2JJ85"/>
<keyword evidence="4 7" id="KW-0812">Transmembrane</keyword>
<comment type="subcellular location">
    <subcellularLocation>
        <location evidence="1">Cell membrane</location>
        <topology evidence="1">Multi-pass membrane protein</topology>
    </subcellularLocation>
</comment>
<evidence type="ECO:0000259" key="8">
    <source>
        <dbReference type="Pfam" id="PF03458"/>
    </source>
</evidence>
<feature type="transmembrane region" description="Helical" evidence="7">
    <location>
        <begin position="68"/>
        <end position="87"/>
    </location>
</feature>
<evidence type="ECO:0000313" key="10">
    <source>
        <dbReference type="EMBL" id="OCX74602.1"/>
    </source>
</evidence>
<feature type="transmembrane region" description="Helical" evidence="7">
    <location>
        <begin position="38"/>
        <end position="56"/>
    </location>
</feature>
<comment type="caution">
    <text evidence="9">The sequence shown here is derived from an EMBL/GenBank/DDBJ whole genome shotgun (WGS) entry which is preliminary data.</text>
</comment>
<evidence type="ECO:0000256" key="1">
    <source>
        <dbReference type="ARBA" id="ARBA00004651"/>
    </source>
</evidence>
<evidence type="ECO:0000256" key="6">
    <source>
        <dbReference type="ARBA" id="ARBA00023136"/>
    </source>
</evidence>
<name>A0A1C2JJ85_ACITH</name>
<keyword evidence="3" id="KW-1003">Cell membrane</keyword>
<dbReference type="Pfam" id="PF03458">
    <property type="entry name" value="Gly_transporter"/>
    <property type="match status" value="2"/>
</dbReference>
<keyword evidence="6 7" id="KW-0472">Membrane</keyword>
<dbReference type="eggNOG" id="COG2860">
    <property type="taxonomic scope" value="Bacteria"/>
</dbReference>
<evidence type="ECO:0000256" key="7">
    <source>
        <dbReference type="SAM" id="Phobius"/>
    </source>
</evidence>
<dbReference type="RefSeq" id="WP_010636957.1">
    <property type="nucleotide sequence ID" value="NZ_JABBDT010000028.1"/>
</dbReference>
<feature type="domain" description="Glycine transporter" evidence="8">
    <location>
        <begin position="14"/>
        <end position="88"/>
    </location>
</feature>
<dbReference type="GO" id="GO:0005886">
    <property type="term" value="C:plasma membrane"/>
    <property type="evidence" value="ECO:0007669"/>
    <property type="project" value="UniProtKB-SubCell"/>
</dbReference>
<dbReference type="Proteomes" id="UP000094893">
    <property type="component" value="Unassembled WGS sequence"/>
</dbReference>
<evidence type="ECO:0000313" key="12">
    <source>
        <dbReference type="Proteomes" id="UP000095008"/>
    </source>
</evidence>
<evidence type="ECO:0000313" key="11">
    <source>
        <dbReference type="Proteomes" id="UP000094893"/>
    </source>
</evidence>
<dbReference type="InterPro" id="IPR005115">
    <property type="entry name" value="Gly_transporter"/>
</dbReference>
<evidence type="ECO:0000256" key="5">
    <source>
        <dbReference type="ARBA" id="ARBA00022989"/>
    </source>
</evidence>